<keyword evidence="3" id="KW-1185">Reference proteome</keyword>
<gene>
    <name evidence="2" type="ORF">Mgra_00004223</name>
</gene>
<protein>
    <submittedName>
        <fullName evidence="2">Uncharacterized protein</fullName>
    </submittedName>
</protein>
<dbReference type="Proteomes" id="UP000605970">
    <property type="component" value="Unassembled WGS sequence"/>
</dbReference>
<evidence type="ECO:0000256" key="1">
    <source>
        <dbReference type="SAM" id="SignalP"/>
    </source>
</evidence>
<comment type="caution">
    <text evidence="2">The sequence shown here is derived from an EMBL/GenBank/DDBJ whole genome shotgun (WGS) entry which is preliminary data.</text>
</comment>
<organism evidence="2 3">
    <name type="scientific">Meloidogyne graminicola</name>
    <dbReference type="NCBI Taxonomy" id="189291"/>
    <lineage>
        <taxon>Eukaryota</taxon>
        <taxon>Metazoa</taxon>
        <taxon>Ecdysozoa</taxon>
        <taxon>Nematoda</taxon>
        <taxon>Chromadorea</taxon>
        <taxon>Rhabditida</taxon>
        <taxon>Tylenchina</taxon>
        <taxon>Tylenchomorpha</taxon>
        <taxon>Tylenchoidea</taxon>
        <taxon>Meloidogynidae</taxon>
        <taxon>Meloidogyninae</taxon>
        <taxon>Meloidogyne</taxon>
    </lineage>
</organism>
<keyword evidence="1" id="KW-0732">Signal</keyword>
<reference evidence="2" key="1">
    <citation type="journal article" date="2020" name="Ecol. Evol.">
        <title>Genome structure and content of the rice root-knot nematode (Meloidogyne graminicola).</title>
        <authorList>
            <person name="Phan N.T."/>
            <person name="Danchin E.G.J."/>
            <person name="Klopp C."/>
            <person name="Perfus-Barbeoch L."/>
            <person name="Kozlowski D.K."/>
            <person name="Koutsovoulos G.D."/>
            <person name="Lopez-Roques C."/>
            <person name="Bouchez O."/>
            <person name="Zahm M."/>
            <person name="Besnard G."/>
            <person name="Bellafiore S."/>
        </authorList>
    </citation>
    <scope>NUCLEOTIDE SEQUENCE</scope>
    <source>
        <strain evidence="2">VN-18</strain>
    </source>
</reference>
<dbReference type="AlphaFoldDB" id="A0A8S9ZSJ2"/>
<evidence type="ECO:0000313" key="2">
    <source>
        <dbReference type="EMBL" id="KAF7636434.1"/>
    </source>
</evidence>
<feature type="chain" id="PRO_5035744038" evidence="1">
    <location>
        <begin position="22"/>
        <end position="106"/>
    </location>
</feature>
<accession>A0A8S9ZSJ2</accession>
<proteinExistence type="predicted"/>
<evidence type="ECO:0000313" key="3">
    <source>
        <dbReference type="Proteomes" id="UP000605970"/>
    </source>
</evidence>
<name>A0A8S9ZSJ2_9BILA</name>
<sequence>MKNFNILFLFLILFYFKIKSTIQTSKSSIFCNNNYPDIEANKLFSKQCSNFRQIAASCCNAKTLCSEKRCNNEFCLELLDTFNKMHITDDPCCKVVTDLFNCRLFK</sequence>
<dbReference type="EMBL" id="JABEBT010000030">
    <property type="protein sequence ID" value="KAF7636434.1"/>
    <property type="molecule type" value="Genomic_DNA"/>
</dbReference>
<feature type="signal peptide" evidence="1">
    <location>
        <begin position="1"/>
        <end position="21"/>
    </location>
</feature>